<accession>A4TWA7</accession>
<feature type="domain" description="SAF" evidence="1">
    <location>
        <begin position="42"/>
        <end position="109"/>
    </location>
</feature>
<name>A4TWA7_9PROT</name>
<dbReference type="Pfam" id="PF16976">
    <property type="entry name" value="RcpC"/>
    <property type="match status" value="1"/>
</dbReference>
<dbReference type="NCBIfam" id="TIGR03177">
    <property type="entry name" value="pilus_cpaB"/>
    <property type="match status" value="1"/>
</dbReference>
<dbReference type="InterPro" id="IPR013974">
    <property type="entry name" value="SAF"/>
</dbReference>
<dbReference type="EMBL" id="CU459003">
    <property type="protein sequence ID" value="CAM74914.1"/>
    <property type="molecule type" value="Genomic_DNA"/>
</dbReference>
<reference evidence="2" key="1">
    <citation type="journal article" date="2007" name="J. Bacteriol.">
        <title>Comparative genome analysis of four magnetotactic bacteria reveals a complex set of group-specific genes implicated in magnetosome biomineralization and function.</title>
        <authorList>
            <person name="Richter M."/>
            <person name="Kube M."/>
            <person name="Bazylinski D.A."/>
            <person name="Lombardot T."/>
            <person name="Gloeckner F.O."/>
            <person name="Reinhardt R."/>
            <person name="Schueler D."/>
        </authorList>
    </citation>
    <scope>NUCLEOTIDE SEQUENCE</scope>
    <source>
        <strain evidence="2">MSR-1</strain>
    </source>
</reference>
<gene>
    <name evidence="2" type="ORF">MGR_1739</name>
</gene>
<proteinExistence type="predicted"/>
<dbReference type="AlphaFoldDB" id="A4TWA7"/>
<evidence type="ECO:0000313" key="2">
    <source>
        <dbReference type="EMBL" id="CAM74914.1"/>
    </source>
</evidence>
<dbReference type="RefSeq" id="WP_106002037.1">
    <property type="nucleotide sequence ID" value="NZ_CP027527.1"/>
</dbReference>
<organism evidence="2">
    <name type="scientific">Magnetospirillum gryphiswaldense</name>
    <dbReference type="NCBI Taxonomy" id="55518"/>
    <lineage>
        <taxon>Bacteria</taxon>
        <taxon>Pseudomonadati</taxon>
        <taxon>Pseudomonadota</taxon>
        <taxon>Alphaproteobacteria</taxon>
        <taxon>Rhodospirillales</taxon>
        <taxon>Rhodospirillaceae</taxon>
        <taxon>Magnetospirillum</taxon>
    </lineage>
</organism>
<protein>
    <submittedName>
        <fullName evidence="2">Flp pilus assembly protein CpaB</fullName>
    </submittedName>
</protein>
<dbReference type="Pfam" id="PF08666">
    <property type="entry name" value="SAF"/>
    <property type="match status" value="1"/>
</dbReference>
<dbReference type="InterPro" id="IPR017592">
    <property type="entry name" value="Pilus_assmbl_Flp-typ_CpaB"/>
</dbReference>
<sequence length="288" mass="29289">MRPLAIVLVIVAVLAAGLTALLAKRWTDKQSTARPTVAADSVEVLVLARDVATGSALSDADLRYENWPAVNAGRFMTRKDGDDPKARAIGAVARRPLSEGEPFTPSATFTRDGSGILAGMLAPGMRAVSVAISNASAVSGFVVPGDRVDVVLAADFQRADSEAAGKGGGAIVRYAAETVLADVKVLAVDQQFSKGKDGPTIQGKTATLEVSPDQAEILVTAGLMGQLSLILRGVGPQDAGNQTKRPFTADTQASAAMRALAGGSAKPAAKSTGSSIIINRGGAVGGTP</sequence>
<dbReference type="SMART" id="SM00858">
    <property type="entry name" value="SAF"/>
    <property type="match status" value="1"/>
</dbReference>
<dbReference type="InterPro" id="IPR031571">
    <property type="entry name" value="RcpC_dom"/>
</dbReference>
<evidence type="ECO:0000259" key="1">
    <source>
        <dbReference type="SMART" id="SM00858"/>
    </source>
</evidence>
<dbReference type="CDD" id="cd11614">
    <property type="entry name" value="SAF_CpaB_FlgA_like"/>
    <property type="match status" value="1"/>
</dbReference>